<keyword evidence="2" id="KW-1185">Reference proteome</keyword>
<protein>
    <submittedName>
        <fullName evidence="1">Uncharacterized protein</fullName>
    </submittedName>
</protein>
<sequence length="165" mass="17995">MSSLASLYPPYDMVQGTFSSSIYLLEEPVAQASSCSLASLISSTPLGTSGSSCGSLAYSAATMVVIQARVLADLQGAVRVDRCLFSVHLSRIRPGSSIKEGERGEDRTYEKVFPKKNISNAPTKRHLKIKKGKFLPGCEIPNQKSFENLAIAQKLQRAKIKRTRE</sequence>
<dbReference type="Gramene" id="evm.model.04.1226">
    <property type="protein sequence ID" value="cds.evm.model.04.1226"/>
    <property type="gene ID" value="evm.TU.04.1226"/>
</dbReference>
<proteinExistence type="predicted"/>
<reference evidence="1" key="1">
    <citation type="submission" date="2018-11" db="EMBL/GenBank/DDBJ databases">
        <authorList>
            <person name="Grassa J C."/>
        </authorList>
    </citation>
    <scope>NUCLEOTIDE SEQUENCE [LARGE SCALE GENOMIC DNA]</scope>
</reference>
<reference evidence="1" key="2">
    <citation type="submission" date="2021-03" db="UniProtKB">
        <authorList>
            <consortium name="EnsemblPlants"/>
        </authorList>
    </citation>
    <scope>IDENTIFICATION</scope>
</reference>
<dbReference type="EMBL" id="UZAU01000377">
    <property type="status" value="NOT_ANNOTATED_CDS"/>
    <property type="molecule type" value="Genomic_DNA"/>
</dbReference>
<dbReference type="AlphaFoldDB" id="A0A803PC86"/>
<evidence type="ECO:0000313" key="1">
    <source>
        <dbReference type="EnsemblPlants" id="cds.evm.model.04.1226"/>
    </source>
</evidence>
<dbReference type="EnsemblPlants" id="evm.model.04.1226">
    <property type="protein sequence ID" value="cds.evm.model.04.1226"/>
    <property type="gene ID" value="evm.TU.04.1226"/>
</dbReference>
<name>A0A803PC86_CANSA</name>
<accession>A0A803PC86</accession>
<evidence type="ECO:0000313" key="2">
    <source>
        <dbReference type="Proteomes" id="UP000596661"/>
    </source>
</evidence>
<dbReference type="Proteomes" id="UP000596661">
    <property type="component" value="Chromosome 4"/>
</dbReference>
<organism evidence="1 2">
    <name type="scientific">Cannabis sativa</name>
    <name type="common">Hemp</name>
    <name type="synonym">Marijuana</name>
    <dbReference type="NCBI Taxonomy" id="3483"/>
    <lineage>
        <taxon>Eukaryota</taxon>
        <taxon>Viridiplantae</taxon>
        <taxon>Streptophyta</taxon>
        <taxon>Embryophyta</taxon>
        <taxon>Tracheophyta</taxon>
        <taxon>Spermatophyta</taxon>
        <taxon>Magnoliopsida</taxon>
        <taxon>eudicotyledons</taxon>
        <taxon>Gunneridae</taxon>
        <taxon>Pentapetalae</taxon>
        <taxon>rosids</taxon>
        <taxon>fabids</taxon>
        <taxon>Rosales</taxon>
        <taxon>Cannabaceae</taxon>
        <taxon>Cannabis</taxon>
    </lineage>
</organism>